<evidence type="ECO:0000256" key="2">
    <source>
        <dbReference type="ARBA" id="ARBA00022723"/>
    </source>
</evidence>
<dbReference type="Gene3D" id="3.30.40.10">
    <property type="entry name" value="Zinc/RING finger domain, C3HC4 (zinc finger)"/>
    <property type="match status" value="2"/>
</dbReference>
<dbReference type="PANTHER" id="PTHR46235:SF18">
    <property type="entry name" value="PROTEIN ENHANCED DOWNY MILDEW 2"/>
    <property type="match status" value="1"/>
</dbReference>
<dbReference type="GO" id="GO:0008270">
    <property type="term" value="F:zinc ion binding"/>
    <property type="evidence" value="ECO:0007669"/>
    <property type="project" value="UniProtKB-KW"/>
</dbReference>
<dbReference type="InterPro" id="IPR055198">
    <property type="entry name" value="NSD_PHD"/>
</dbReference>
<sequence length="1260" mass="143595">MMFDDDDDDGVEPQFKAVNEYYFEVTKDEHVCFSILPFQFDENDKVGDCDSEKKVYLRGVMDKNLYPVHKQVVAWRVGLDCEQPNISVLSSEGNWIQLLNPWKCYQDKIARSILITIQMLHFVRKQHKYKRNLWDHLNDVFNKLGTKPVIDDLKKHHPLIKLFQERDPAFMKLKILHRFAGDITKTNEEPRGSVTKLQFAGSEEPYERNNDSDYEDEDDNNDSDYSDNSNCNGDTNNDDGADTLCSLCDDGGNLLSCIGQCKRAFHPRNEDGRESKCKTLGYTSAQLKEINSYLCKNCEYKQHQCFKCGELEPSAEPNAKVFKCNSPTCGYFYHPNCVAKLLEPDDSDESFELAKRIMTGLSFTCPVHWCFECGRMEDRTQRAMQFAVCRRCPKSYHRECLPREISFETKDKDIIQRAWKLSGIVIIYCLDHKICNTTGNAERGHIKFPDTKKITKVRDLANKKGKMVSKRKRSVDRCSKKSTKILNGLPREKIEHMQNSLKHIVLEPECSAMDLKEDLQVEPSSAEDSKRKMRKTSGPKKERSSKISCNIAKKCVNRFVQIADKLHSHMQPGDMQGNLMDNPPVDKVAELDNEICRIPEDKDGNGKEKSSEHSGKAEEATNKDTSNENNERNDVLGKILVDIHAEVDQSKFNSRAEITELGENADGHGSISGQEVSVGENQMYQSLCEQELRSGKGKNASSESAKSGLANGGVTPDHIDDNPPKKLLHVPHVDMMNSTDRLHNQLEYGCDKDRKVNVGHAFQEEPNNEQNDMLCKIFVDIHAEVDQSKFKSGLERSMELGENAAGHDSISRQEISMGENQMCGSLCEQELRSGKGKNASNGSAKSGLGISVVTPDHVDGNPPEKLVHVTRVDKVTITDILQTQPEYGCDKDREVNAGHAFHEEPNNSRCDANRKAMDIHTSGDKSRKRRKLKKRAADGNNTNLDKNKRCNHIEDGKEAHCDDSSHQCPSNNKEHEDHKFRNSGPSGSRCNDENGGAEVSEYKSRHSTEPSKREILTHSTRENSSNSKTTRNSREKPRKRSPNRQRTYRDMYEYPATNERRYEQCHHDRYPSNLNYGRRSHASLQPVFGPTDFDANQWYNPRSYLREPEHGITEWHSLRFHPGSPEYFTSEWHNPPNCPARTEDVDYSSNVNNLPIRGYDEHDNFMHGEYFNTFVHDEYHAMGFDPPVMHSPLQVRNNGTYQPHTDVRMEGRGAAYSGRNREYGARSNYTFASGPRRLAAGSVMDKYAPRLEQTNNRPRG</sequence>
<dbReference type="InterPro" id="IPR022702">
    <property type="entry name" value="Cytosine_MeTrfase1_RFD"/>
</dbReference>
<dbReference type="AlphaFoldDB" id="A0ABC9BZN4"/>
<dbReference type="CDD" id="cd15565">
    <property type="entry name" value="PHD2_NSD"/>
    <property type="match status" value="1"/>
</dbReference>
<dbReference type="Proteomes" id="UP001497457">
    <property type="component" value="Chromosome 28b"/>
</dbReference>
<gene>
    <name evidence="8" type="ORF">URODEC1_LOCUS70566</name>
</gene>
<proteinExistence type="predicted"/>
<feature type="domain" description="Zinc finger PHD-type" evidence="7">
    <location>
        <begin position="244"/>
        <end position="299"/>
    </location>
</feature>
<keyword evidence="3" id="KW-0863">Zinc-finger</keyword>
<dbReference type="EMBL" id="OZ075138">
    <property type="protein sequence ID" value="CAL5011767.1"/>
    <property type="molecule type" value="Genomic_DNA"/>
</dbReference>
<accession>A0ABC9BZN4</accession>
<dbReference type="InterPro" id="IPR001965">
    <property type="entry name" value="Znf_PHD"/>
</dbReference>
<feature type="compositionally biased region" description="Basic and acidic residues" evidence="6">
    <location>
        <begin position="1000"/>
        <end position="1021"/>
    </location>
</feature>
<dbReference type="GO" id="GO:0005634">
    <property type="term" value="C:nucleus"/>
    <property type="evidence" value="ECO:0007669"/>
    <property type="project" value="UniProtKB-SubCell"/>
</dbReference>
<dbReference type="SMART" id="SM00249">
    <property type="entry name" value="PHD"/>
    <property type="match status" value="3"/>
</dbReference>
<evidence type="ECO:0000256" key="1">
    <source>
        <dbReference type="ARBA" id="ARBA00004123"/>
    </source>
</evidence>
<evidence type="ECO:0000256" key="6">
    <source>
        <dbReference type="SAM" id="MobiDB-lite"/>
    </source>
</evidence>
<dbReference type="InterPro" id="IPR013083">
    <property type="entry name" value="Znf_RING/FYVE/PHD"/>
</dbReference>
<feature type="region of interest" description="Disordered" evidence="6">
    <location>
        <begin position="692"/>
        <end position="723"/>
    </location>
</feature>
<reference evidence="8 9" key="2">
    <citation type="submission" date="2024-10" db="EMBL/GenBank/DDBJ databases">
        <authorList>
            <person name="Ryan C."/>
        </authorList>
    </citation>
    <scope>NUCLEOTIDE SEQUENCE [LARGE SCALE GENOMIC DNA]</scope>
</reference>
<evidence type="ECO:0000256" key="3">
    <source>
        <dbReference type="ARBA" id="ARBA00022771"/>
    </source>
</evidence>
<keyword evidence="2" id="KW-0479">Metal-binding</keyword>
<feature type="region of interest" description="Disordered" evidence="6">
    <location>
        <begin position="520"/>
        <end position="547"/>
    </location>
</feature>
<comment type="subcellular location">
    <subcellularLocation>
        <location evidence="1">Nucleus</location>
    </subcellularLocation>
</comment>
<feature type="region of interest" description="Disordered" evidence="6">
    <location>
        <begin position="190"/>
        <end position="234"/>
    </location>
</feature>
<feature type="domain" description="Zinc finger PHD-type" evidence="7">
    <location>
        <begin position="304"/>
        <end position="368"/>
    </location>
</feature>
<feature type="compositionally biased region" description="Basic and acidic residues" evidence="6">
    <location>
        <begin position="945"/>
        <end position="965"/>
    </location>
</feature>
<feature type="compositionally biased region" description="Basic and acidic residues" evidence="6">
    <location>
        <begin position="900"/>
        <end position="925"/>
    </location>
</feature>
<keyword evidence="9" id="KW-1185">Reference proteome</keyword>
<dbReference type="Pfam" id="PF22908">
    <property type="entry name" value="PHD_NSD"/>
    <property type="match status" value="1"/>
</dbReference>
<name>A0ABC9BZN4_9POAL</name>
<protein>
    <recommendedName>
        <fullName evidence="7">Zinc finger PHD-type domain-containing protein</fullName>
    </recommendedName>
</protein>
<evidence type="ECO:0000313" key="8">
    <source>
        <dbReference type="EMBL" id="CAL5011767.1"/>
    </source>
</evidence>
<keyword evidence="4" id="KW-0862">Zinc</keyword>
<feature type="compositionally biased region" description="Acidic residues" evidence="6">
    <location>
        <begin position="212"/>
        <end position="225"/>
    </location>
</feature>
<feature type="domain" description="Zinc finger PHD-type" evidence="7">
    <location>
        <begin position="369"/>
        <end position="433"/>
    </location>
</feature>
<keyword evidence="5" id="KW-0539">Nucleus</keyword>
<evidence type="ECO:0000256" key="5">
    <source>
        <dbReference type="ARBA" id="ARBA00023242"/>
    </source>
</evidence>
<evidence type="ECO:0000313" key="9">
    <source>
        <dbReference type="Proteomes" id="UP001497457"/>
    </source>
</evidence>
<feature type="region of interest" description="Disordered" evidence="6">
    <location>
        <begin position="900"/>
        <end position="1049"/>
    </location>
</feature>
<feature type="region of interest" description="Disordered" evidence="6">
    <location>
        <begin position="597"/>
        <end position="633"/>
    </location>
</feature>
<reference evidence="9" key="1">
    <citation type="submission" date="2024-06" db="EMBL/GenBank/DDBJ databases">
        <authorList>
            <person name="Ryan C."/>
        </authorList>
    </citation>
    <scope>NUCLEOTIDE SEQUENCE [LARGE SCALE GENOMIC DNA]</scope>
</reference>
<organism evidence="8 9">
    <name type="scientific">Urochloa decumbens</name>
    <dbReference type="NCBI Taxonomy" id="240449"/>
    <lineage>
        <taxon>Eukaryota</taxon>
        <taxon>Viridiplantae</taxon>
        <taxon>Streptophyta</taxon>
        <taxon>Embryophyta</taxon>
        <taxon>Tracheophyta</taxon>
        <taxon>Spermatophyta</taxon>
        <taxon>Magnoliopsida</taxon>
        <taxon>Liliopsida</taxon>
        <taxon>Poales</taxon>
        <taxon>Poaceae</taxon>
        <taxon>PACMAD clade</taxon>
        <taxon>Panicoideae</taxon>
        <taxon>Panicodae</taxon>
        <taxon>Paniceae</taxon>
        <taxon>Melinidinae</taxon>
        <taxon>Urochloa</taxon>
    </lineage>
</organism>
<evidence type="ECO:0000256" key="4">
    <source>
        <dbReference type="ARBA" id="ARBA00022833"/>
    </source>
</evidence>
<evidence type="ECO:0000259" key="7">
    <source>
        <dbReference type="SMART" id="SM00249"/>
    </source>
</evidence>
<dbReference type="Pfam" id="PF12047">
    <property type="entry name" value="DNMT1-RFD"/>
    <property type="match status" value="1"/>
</dbReference>
<dbReference type="PANTHER" id="PTHR46235">
    <property type="entry name" value="PHD FINGER-CONTAINING PROTEIN DDB_G0268158"/>
    <property type="match status" value="1"/>
</dbReference>